<evidence type="ECO:0000256" key="1">
    <source>
        <dbReference type="SAM" id="MobiDB-lite"/>
    </source>
</evidence>
<dbReference type="SUPFAM" id="SSF63411">
    <property type="entry name" value="LuxS/MPP-like metallohydrolase"/>
    <property type="match status" value="1"/>
</dbReference>
<gene>
    <name evidence="3" type="ORF">BFC18_12455</name>
</gene>
<organism evidence="3 4">
    <name type="scientific">Alteromonas confluentis</name>
    <dbReference type="NCBI Taxonomy" id="1656094"/>
    <lineage>
        <taxon>Bacteria</taxon>
        <taxon>Pseudomonadati</taxon>
        <taxon>Pseudomonadota</taxon>
        <taxon>Gammaproteobacteria</taxon>
        <taxon>Alteromonadales</taxon>
        <taxon>Alteromonadaceae</taxon>
        <taxon>Alteromonas/Salinimonas group</taxon>
        <taxon>Alteromonas</taxon>
    </lineage>
</organism>
<dbReference type="InterPro" id="IPR011249">
    <property type="entry name" value="Metalloenz_LuxS/M16"/>
</dbReference>
<feature type="compositionally biased region" description="Polar residues" evidence="1">
    <location>
        <begin position="219"/>
        <end position="246"/>
    </location>
</feature>
<sequence>MTQEARTSANTRILLCHTDSPEFSAVFAVATPIPDASGIAHVVEHLVFRSSTRYPEAHNLFAALALLPVKINATTLAGITYYFVETEHERLFYQALEFVYAGLIHCTYRSDDIKREKDGVIFQELTFRERQPGYEAHITDLMAEGRHTEAVAGGFSGGLAQLNESAINTYKATCYSPQNITLLMNNGDIHNVTTLLDIAAAQESIRPYTNYKTGDGNFGDNNCASESAGQKQRPTNTNDSNTTSKVQPRPEQSKMLSEGIAALIEYFINEGMQTDSADSSNYENTVISVPFEYLNSSRVALFPPIMTNNQASFVREAKSSGQFPFNTLPSLPKYVLNNWERFHPFLQVKNAHNDWYYAFPMADKILPRLEALLMREKFWSPRISGDCYAQGIGLHEQNVVVYAINDAAAANRKAFCEQLRAQLFDV</sequence>
<accession>A0A1E7ZAT8</accession>
<evidence type="ECO:0000313" key="4">
    <source>
        <dbReference type="Proteomes" id="UP000175691"/>
    </source>
</evidence>
<dbReference type="EMBL" id="MDHN01000028">
    <property type="protein sequence ID" value="OFC70561.1"/>
    <property type="molecule type" value="Genomic_DNA"/>
</dbReference>
<comment type="caution">
    <text evidence="3">The sequence shown here is derived from an EMBL/GenBank/DDBJ whole genome shotgun (WGS) entry which is preliminary data.</text>
</comment>
<dbReference type="GO" id="GO:0046872">
    <property type="term" value="F:metal ion binding"/>
    <property type="evidence" value="ECO:0007669"/>
    <property type="project" value="InterPro"/>
</dbReference>
<dbReference type="PANTHER" id="PTHR43016:SF13">
    <property type="entry name" value="PRESEQUENCE PROTEASE, MITOCHONDRIAL"/>
    <property type="match status" value="1"/>
</dbReference>
<dbReference type="Proteomes" id="UP000175691">
    <property type="component" value="Unassembled WGS sequence"/>
</dbReference>
<keyword evidence="4" id="KW-1185">Reference proteome</keyword>
<protein>
    <recommendedName>
        <fullName evidence="2">Peptidase M16 N-terminal domain-containing protein</fullName>
    </recommendedName>
</protein>
<evidence type="ECO:0000313" key="3">
    <source>
        <dbReference type="EMBL" id="OFC70561.1"/>
    </source>
</evidence>
<evidence type="ECO:0000259" key="2">
    <source>
        <dbReference type="Pfam" id="PF00675"/>
    </source>
</evidence>
<dbReference type="InterPro" id="IPR011765">
    <property type="entry name" value="Pept_M16_N"/>
</dbReference>
<proteinExistence type="predicted"/>
<feature type="domain" description="Peptidase M16 N-terminal" evidence="2">
    <location>
        <begin position="35"/>
        <end position="132"/>
    </location>
</feature>
<dbReference type="AlphaFoldDB" id="A0A1E7ZAT8"/>
<name>A0A1E7ZAT8_9ALTE</name>
<dbReference type="RefSeq" id="WP_070125634.1">
    <property type="nucleotide sequence ID" value="NZ_MDHN01000028.1"/>
</dbReference>
<dbReference type="Pfam" id="PF00675">
    <property type="entry name" value="Peptidase_M16"/>
    <property type="match status" value="1"/>
</dbReference>
<reference evidence="3 4" key="1">
    <citation type="submission" date="2016-08" db="EMBL/GenBank/DDBJ databases">
        <authorList>
            <person name="Seilhamer J.J."/>
        </authorList>
    </citation>
    <scope>NUCLEOTIDE SEQUENCE [LARGE SCALE GENOMIC DNA]</scope>
    <source>
        <strain evidence="3 4">KCTC 42603</strain>
    </source>
</reference>
<feature type="region of interest" description="Disordered" evidence="1">
    <location>
        <begin position="219"/>
        <end position="253"/>
    </location>
</feature>
<dbReference type="STRING" id="1656094.BFC18_12455"/>
<dbReference type="Gene3D" id="3.30.830.10">
    <property type="entry name" value="Metalloenzyme, LuxS/M16 peptidase-like"/>
    <property type="match status" value="1"/>
</dbReference>
<dbReference type="PANTHER" id="PTHR43016">
    <property type="entry name" value="PRESEQUENCE PROTEASE"/>
    <property type="match status" value="1"/>
</dbReference>
<dbReference type="OrthoDB" id="9762027at2"/>